<feature type="transmembrane region" description="Helical" evidence="2">
    <location>
        <begin position="143"/>
        <end position="162"/>
    </location>
</feature>
<evidence type="ECO:0000256" key="2">
    <source>
        <dbReference type="SAM" id="Phobius"/>
    </source>
</evidence>
<sequence length="338" mass="36242">MGRSVIGIVNRGPRRGAGEGDGQRLSVGAFGEAGHRVRHRPRRPQSRGILHVQPQIVNPFEIVVGGAVGRHQVRLRHGQAQPQSRVVRQMLGKASGHVSFIGLDIASQPQLCGGIQRVGGGPPGERFRCQNHRGFPSRVKRRPLIRVVGVLALIVLLIGGQVNAKLAVVLAAHLPAGVPAPLPVIQALEIIPFNAVKLVAGPDAAVISVAVGCHELNFIRAGKTQLRRPGNPGFLLHAVHQLRDGEPPGLAVLRGGIVVGGGNAVIRSLLRAMGKGLQVRQGQHLQQHAFPRGIRCVKENIIPSLRGNRLCPGRDAQQANSQRQKKRPGRPFFKSTFN</sequence>
<gene>
    <name evidence="3" type="ORF">SDC9_104383</name>
</gene>
<keyword evidence="2" id="KW-0812">Transmembrane</keyword>
<evidence type="ECO:0000256" key="1">
    <source>
        <dbReference type="SAM" id="MobiDB-lite"/>
    </source>
</evidence>
<feature type="region of interest" description="Disordered" evidence="1">
    <location>
        <begin position="1"/>
        <end position="26"/>
    </location>
</feature>
<accession>A0A645AZ07</accession>
<feature type="region of interest" description="Disordered" evidence="1">
    <location>
        <begin position="308"/>
        <end position="338"/>
    </location>
</feature>
<keyword evidence="2" id="KW-0472">Membrane</keyword>
<evidence type="ECO:0000313" key="3">
    <source>
        <dbReference type="EMBL" id="MPM57561.1"/>
    </source>
</evidence>
<organism evidence="3">
    <name type="scientific">bioreactor metagenome</name>
    <dbReference type="NCBI Taxonomy" id="1076179"/>
    <lineage>
        <taxon>unclassified sequences</taxon>
        <taxon>metagenomes</taxon>
        <taxon>ecological metagenomes</taxon>
    </lineage>
</organism>
<proteinExistence type="predicted"/>
<name>A0A645AZ07_9ZZZZ</name>
<reference evidence="3" key="1">
    <citation type="submission" date="2019-08" db="EMBL/GenBank/DDBJ databases">
        <authorList>
            <person name="Kucharzyk K."/>
            <person name="Murdoch R.W."/>
            <person name="Higgins S."/>
            <person name="Loffler F."/>
        </authorList>
    </citation>
    <scope>NUCLEOTIDE SEQUENCE</scope>
</reference>
<comment type="caution">
    <text evidence="3">The sequence shown here is derived from an EMBL/GenBank/DDBJ whole genome shotgun (WGS) entry which is preliminary data.</text>
</comment>
<protein>
    <submittedName>
        <fullName evidence="3">Uncharacterized protein</fullName>
    </submittedName>
</protein>
<dbReference type="AlphaFoldDB" id="A0A645AZ07"/>
<keyword evidence="2" id="KW-1133">Transmembrane helix</keyword>
<dbReference type="EMBL" id="VSSQ01016335">
    <property type="protein sequence ID" value="MPM57561.1"/>
    <property type="molecule type" value="Genomic_DNA"/>
</dbReference>